<dbReference type="Proteomes" id="UP001287286">
    <property type="component" value="Unassembled WGS sequence"/>
</dbReference>
<protein>
    <submittedName>
        <fullName evidence="2">Uncharacterized protein</fullName>
    </submittedName>
</protein>
<gene>
    <name evidence="2" type="ORF">Purlil1_7495</name>
</gene>
<evidence type="ECO:0000313" key="3">
    <source>
        <dbReference type="Proteomes" id="UP001287286"/>
    </source>
</evidence>
<organism evidence="2 3">
    <name type="scientific">Purpureocillium lilacinum</name>
    <name type="common">Paecilomyces lilacinus</name>
    <dbReference type="NCBI Taxonomy" id="33203"/>
    <lineage>
        <taxon>Eukaryota</taxon>
        <taxon>Fungi</taxon>
        <taxon>Dikarya</taxon>
        <taxon>Ascomycota</taxon>
        <taxon>Pezizomycotina</taxon>
        <taxon>Sordariomycetes</taxon>
        <taxon>Hypocreomycetidae</taxon>
        <taxon>Hypocreales</taxon>
        <taxon>Ophiocordycipitaceae</taxon>
        <taxon>Purpureocillium</taxon>
    </lineage>
</organism>
<accession>A0ABR0BWQ2</accession>
<feature type="region of interest" description="Disordered" evidence="1">
    <location>
        <begin position="1"/>
        <end position="20"/>
    </location>
</feature>
<reference evidence="2 3" key="1">
    <citation type="journal article" date="2024" name="Microbiol. Resour. Announc.">
        <title>Genome annotations for the ascomycete fungi Trichoderma harzianum, Trichoderma aggressivum, and Purpureocillium lilacinum.</title>
        <authorList>
            <person name="Beijen E.P.W."/>
            <person name="Ohm R.A."/>
        </authorList>
    </citation>
    <scope>NUCLEOTIDE SEQUENCE [LARGE SCALE GENOMIC DNA]</scope>
    <source>
        <strain evidence="2 3">CBS 150709</strain>
    </source>
</reference>
<name>A0ABR0BWQ2_PURLI</name>
<dbReference type="EMBL" id="JAWRVI010000026">
    <property type="protein sequence ID" value="KAK4088302.1"/>
    <property type="molecule type" value="Genomic_DNA"/>
</dbReference>
<evidence type="ECO:0000256" key="1">
    <source>
        <dbReference type="SAM" id="MobiDB-lite"/>
    </source>
</evidence>
<sequence length="383" mass="41107">MESDNGPRARPGGLGAPATYTPPWSELGAAGSAGGVWARDKCLAHERQRVIRMTPWQAGTESRRGGGRDGKTDGWMVLGWPQSAGLNLVVSALARQGYGRKNSPHARARPPPRPVGPPVNGGRRWRPDSSMRRLGDGEDRSGVAIRRQEPSGVCLCRGGEATWGAWKVDRDLQPLCPSFATLWQRFAKPVLAGATLPVMVSPVAGSGGGALPLRLVLAEDDSTGTAASRPAGDGYLPRPFVAWATPPPTNAMQPPTPARSSDTNPLSPAPDVPGDRALYRARHGDAATVASVKHCFWCPSFDLPKRGQHGPPKNMFVVLTVLHLRRPFWRSHERRGFDSLPPCLCVDKNPDRNPHGPRGPFLILLAMANKGTTCDTHAGGEPY</sequence>
<feature type="region of interest" description="Disordered" evidence="1">
    <location>
        <begin position="244"/>
        <end position="271"/>
    </location>
</feature>
<proteinExistence type="predicted"/>
<keyword evidence="3" id="KW-1185">Reference proteome</keyword>
<evidence type="ECO:0000313" key="2">
    <source>
        <dbReference type="EMBL" id="KAK4088302.1"/>
    </source>
</evidence>
<feature type="compositionally biased region" description="Basic and acidic residues" evidence="1">
    <location>
        <begin position="125"/>
        <end position="139"/>
    </location>
</feature>
<feature type="compositionally biased region" description="Low complexity" evidence="1">
    <location>
        <begin position="1"/>
        <end position="11"/>
    </location>
</feature>
<feature type="compositionally biased region" description="Pro residues" evidence="1">
    <location>
        <begin position="245"/>
        <end position="257"/>
    </location>
</feature>
<comment type="caution">
    <text evidence="2">The sequence shown here is derived from an EMBL/GenBank/DDBJ whole genome shotgun (WGS) entry which is preliminary data.</text>
</comment>
<feature type="region of interest" description="Disordered" evidence="1">
    <location>
        <begin position="99"/>
        <end position="139"/>
    </location>
</feature>